<dbReference type="InterPro" id="IPR007527">
    <property type="entry name" value="Znf_SWIM"/>
</dbReference>
<dbReference type="SMART" id="SM00490">
    <property type="entry name" value="HELICc"/>
    <property type="match status" value="1"/>
</dbReference>
<dbReference type="Gene3D" id="3.40.50.10810">
    <property type="entry name" value="Tandem AAA-ATPase domain"/>
    <property type="match status" value="1"/>
</dbReference>
<dbReference type="Proteomes" id="UP000242886">
    <property type="component" value="Chromosome SDENCHOL"/>
</dbReference>
<evidence type="ECO:0000313" key="8">
    <source>
        <dbReference type="Proteomes" id="UP000242886"/>
    </source>
</evidence>
<keyword evidence="8" id="KW-1185">Reference proteome</keyword>
<dbReference type="SUPFAM" id="SSF52540">
    <property type="entry name" value="P-loop containing nucleoside triphosphate hydrolases"/>
    <property type="match status" value="2"/>
</dbReference>
<keyword evidence="2" id="KW-0862">Zinc</keyword>
<dbReference type="CDD" id="cd18793">
    <property type="entry name" value="SF2_C_SNF"/>
    <property type="match status" value="1"/>
</dbReference>
<dbReference type="InterPro" id="IPR038718">
    <property type="entry name" value="SNF2-like_sf"/>
</dbReference>
<dbReference type="SMART" id="SM00487">
    <property type="entry name" value="DEXDc"/>
    <property type="match status" value="1"/>
</dbReference>
<dbReference type="InterPro" id="IPR014001">
    <property type="entry name" value="Helicase_ATP-bd"/>
</dbReference>
<dbReference type="Pfam" id="PF00176">
    <property type="entry name" value="SNF2-rel_dom"/>
    <property type="match status" value="1"/>
</dbReference>
<protein>
    <submittedName>
        <fullName evidence="7">SNF2-related protein</fullName>
    </submittedName>
</protein>
<dbReference type="InterPro" id="IPR001650">
    <property type="entry name" value="Helicase_C-like"/>
</dbReference>
<dbReference type="PROSITE" id="PS51192">
    <property type="entry name" value="HELICASE_ATP_BIND_1"/>
    <property type="match status" value="1"/>
</dbReference>
<dbReference type="GO" id="GO:0008270">
    <property type="term" value="F:zinc ion binding"/>
    <property type="evidence" value="ECO:0007669"/>
    <property type="project" value="UniProtKB-KW"/>
</dbReference>
<name>A0A7Z7HNR1_9PROT</name>
<evidence type="ECO:0000259" key="5">
    <source>
        <dbReference type="PROSITE" id="PS51192"/>
    </source>
</evidence>
<reference evidence="7" key="1">
    <citation type="submission" date="2017-03" db="EMBL/GenBank/DDBJ databases">
        <authorList>
            <consortium name="AG Boll"/>
        </authorList>
    </citation>
    <scope>NUCLEOTIDE SEQUENCE [LARGE SCALE GENOMIC DNA]</scope>
    <source>
        <strain evidence="7">Chol</strain>
    </source>
</reference>
<evidence type="ECO:0000259" key="4">
    <source>
        <dbReference type="PROSITE" id="PS50966"/>
    </source>
</evidence>
<dbReference type="Pfam" id="PF00271">
    <property type="entry name" value="Helicase_C"/>
    <property type="match status" value="1"/>
</dbReference>
<dbReference type="CDD" id="cd18012">
    <property type="entry name" value="DEXQc_arch_SWI2_SNF2"/>
    <property type="match status" value="1"/>
</dbReference>
<dbReference type="InterPro" id="IPR000330">
    <property type="entry name" value="SNF2_N"/>
</dbReference>
<evidence type="ECO:0000256" key="2">
    <source>
        <dbReference type="PROSITE-ProRule" id="PRU00325"/>
    </source>
</evidence>
<evidence type="ECO:0000256" key="3">
    <source>
        <dbReference type="SAM" id="MobiDB-lite"/>
    </source>
</evidence>
<keyword evidence="1" id="KW-0378">Hydrolase</keyword>
<dbReference type="AlphaFoldDB" id="A0A7Z7HNR1"/>
<evidence type="ECO:0000259" key="6">
    <source>
        <dbReference type="PROSITE" id="PS51194"/>
    </source>
</evidence>
<gene>
    <name evidence="7" type="ORF">SDENCHOL_10228</name>
</gene>
<dbReference type="GO" id="GO:0016787">
    <property type="term" value="F:hydrolase activity"/>
    <property type="evidence" value="ECO:0007669"/>
    <property type="project" value="UniProtKB-KW"/>
</dbReference>
<evidence type="ECO:0000313" key="7">
    <source>
        <dbReference type="EMBL" id="SMB21224.1"/>
    </source>
</evidence>
<feature type="region of interest" description="Disordered" evidence="3">
    <location>
        <begin position="943"/>
        <end position="964"/>
    </location>
</feature>
<keyword evidence="2" id="KW-0863">Zinc-finger</keyword>
<dbReference type="PANTHER" id="PTHR10799">
    <property type="entry name" value="SNF2/RAD54 HELICASE FAMILY"/>
    <property type="match status" value="1"/>
</dbReference>
<sequence length="1141" mass="127878">MPADARLLQFRFDDYFETTPITRGQTLAEAGHASIEGLKTAPGKVRITGNCHGSRGKQYKQDIQLSNDGKRITHVTGICSCAEGFNCAHVVAVLTHWQSQKRHSEIVATAIDNAQAASSETLAWLQALEQPVARSEPARAGSGQQIRYVLTPADGSLALYKIRQLKDGSQGKPEPLRPDLHQLTWGNVPAWFQPDDMPILRLFLALQDNVMFVYESSQQLNGEEGAQLLRMALRTGRLHLESLDQPGLQPGETLPANLVWRRNAEGHQQLQIACREEGAEGTETLKLLPTWPPWYVHPQRHEIGPVSLDLPDELARRLLAAPPLDEIDALLTRLRLGEFATRHNLVLPLPDAAAPEQPSGKPRVILRLQAARFLLAPLRTEETFAVATPWFEYPGLARTAGLANPPPLLRSERGGIAVTVMRDLEAEAAAWALFRAHGLESYQQRLPKAERIDADAAARNDCLLPVLQDPDSWLLFLEQTRPALEKAGIVIEIDDDFPFQLREAEDWFVEVFEDEFNTNNDWFDLDLGVVVDGKRVSLVEPLGRLIANRPQLMDELRQLGDDERVPLPLDTRHVLPVPVKRLRAWLGPLLEFAGDNEHERPRLSRLNAGTLVELEALPGQWYGGTKLRELGHKLRDFSGIEEALPAPGFKATLRPYQQVGLNWLQFLRSYGIAGILADDMGLGKTIQTLAHLHLEKTSGRADLPSMIVMPTSLITNWCNEAEQFAPDLKVLTLHGPDRAAHFSDIAAADLIFTTYPLLVRDQEVLLQQEYHLLVLDEAQFIKNPKAHSHRVARQLKARHRLSLTGTPLENHLGELWAQYNFLMPGLLGDVRRFATVFRTPIEKQNDAERRQQLAERVRPFLLRRTKEQVLTELPPKTEVIRWVELTGAQRDMYESLRLAFDKKLRQVLSTKGVAQSQIMILDALLKLRQVCCDPRLVKLPAAAARQQEQQEPQKRQVDATGNEAPDSAKLGLLMGMLPELIDEGRRVLLFSQFTSMLSLIEEAVARHGIEYVKLTGQTKDRETPINRFQNGEVPLFLISLKAGGTGLNLTAADSVIHFDPWWNPAVEEQASSRAWRIGQDKPVFAYKLLTKGTVEEKILALQERKRNLADNLLAGAAPNQHLITAEDLDILFQPLDPAGIT</sequence>
<proteinExistence type="predicted"/>
<dbReference type="PROSITE" id="PS50966">
    <property type="entry name" value="ZF_SWIM"/>
    <property type="match status" value="1"/>
</dbReference>
<dbReference type="GO" id="GO:0004386">
    <property type="term" value="F:helicase activity"/>
    <property type="evidence" value="ECO:0007669"/>
    <property type="project" value="UniProtKB-KW"/>
</dbReference>
<feature type="domain" description="Helicase C-terminal" evidence="6">
    <location>
        <begin position="976"/>
        <end position="1124"/>
    </location>
</feature>
<organism evidence="7 8">
    <name type="scientific">Sterolibacterium denitrificans</name>
    <dbReference type="NCBI Taxonomy" id="157592"/>
    <lineage>
        <taxon>Bacteria</taxon>
        <taxon>Pseudomonadati</taxon>
        <taxon>Pseudomonadota</taxon>
        <taxon>Betaproteobacteria</taxon>
        <taxon>Nitrosomonadales</taxon>
        <taxon>Sterolibacteriaceae</taxon>
        <taxon>Sterolibacterium</taxon>
    </lineage>
</organism>
<dbReference type="EMBL" id="LT837803">
    <property type="protein sequence ID" value="SMB21224.1"/>
    <property type="molecule type" value="Genomic_DNA"/>
</dbReference>
<feature type="domain" description="SWIM-type" evidence="4">
    <location>
        <begin position="59"/>
        <end position="98"/>
    </location>
</feature>
<dbReference type="InterPro" id="IPR027417">
    <property type="entry name" value="P-loop_NTPase"/>
</dbReference>
<evidence type="ECO:0000256" key="1">
    <source>
        <dbReference type="ARBA" id="ARBA00022801"/>
    </source>
</evidence>
<dbReference type="RefSeq" id="WP_172954957.1">
    <property type="nucleotide sequence ID" value="NZ_LT837803.1"/>
</dbReference>
<feature type="domain" description="Helicase ATP-binding" evidence="5">
    <location>
        <begin position="665"/>
        <end position="825"/>
    </location>
</feature>
<dbReference type="PROSITE" id="PS51194">
    <property type="entry name" value="HELICASE_CTER"/>
    <property type="match status" value="1"/>
</dbReference>
<accession>A0A7Z7HNR1</accession>
<dbReference type="Gene3D" id="3.40.50.300">
    <property type="entry name" value="P-loop containing nucleotide triphosphate hydrolases"/>
    <property type="match status" value="1"/>
</dbReference>
<keyword evidence="2" id="KW-0479">Metal-binding</keyword>
<dbReference type="GO" id="GO:0005524">
    <property type="term" value="F:ATP binding"/>
    <property type="evidence" value="ECO:0007669"/>
    <property type="project" value="InterPro"/>
</dbReference>
<dbReference type="InterPro" id="IPR049730">
    <property type="entry name" value="SNF2/RAD54-like_C"/>
</dbReference>